<evidence type="ECO:0000256" key="5">
    <source>
        <dbReference type="SAM" id="MobiDB-lite"/>
    </source>
</evidence>
<accession>A0A8R1E0W3</accession>
<evidence type="ECO:0000313" key="8">
    <source>
        <dbReference type="Proteomes" id="UP000005237"/>
    </source>
</evidence>
<dbReference type="InterPro" id="IPR039722">
    <property type="entry name" value="Upf3"/>
</dbReference>
<proteinExistence type="inferred from homology"/>
<evidence type="ECO:0000313" key="7">
    <source>
        <dbReference type="EnsemblMetazoa" id="CJA15700.1"/>
    </source>
</evidence>
<feature type="region of interest" description="Disordered" evidence="5">
    <location>
        <begin position="215"/>
        <end position="384"/>
    </location>
</feature>
<dbReference type="EnsemblMetazoa" id="CJA15700.1">
    <property type="protein sequence ID" value="CJA15700.1"/>
    <property type="gene ID" value="WBGene00134904"/>
</dbReference>
<dbReference type="SUPFAM" id="SSF54928">
    <property type="entry name" value="RNA-binding domain, RBD"/>
    <property type="match status" value="1"/>
</dbReference>
<reference evidence="8" key="1">
    <citation type="submission" date="2010-08" db="EMBL/GenBank/DDBJ databases">
        <authorList>
            <consortium name="Caenorhabditis japonica Sequencing Consortium"/>
            <person name="Wilson R.K."/>
        </authorList>
    </citation>
    <scope>NUCLEOTIDE SEQUENCE [LARGE SCALE GENOMIC DNA]</scope>
    <source>
        <strain evidence="8">DF5081</strain>
    </source>
</reference>
<dbReference type="GO" id="GO:0000184">
    <property type="term" value="P:nuclear-transcribed mRNA catabolic process, nonsense-mediated decay"/>
    <property type="evidence" value="ECO:0007669"/>
    <property type="project" value="UniProtKB-KW"/>
</dbReference>
<dbReference type="PANTHER" id="PTHR13112">
    <property type="entry name" value="UPF3 REGULATOR OF NONSENSE TRANSCRIPTS-LIKE PROTEIN"/>
    <property type="match status" value="1"/>
</dbReference>
<dbReference type="InterPro" id="IPR005120">
    <property type="entry name" value="UPF3_dom"/>
</dbReference>
<dbReference type="GO" id="GO:0048471">
    <property type="term" value="C:perinuclear region of cytoplasm"/>
    <property type="evidence" value="ECO:0007669"/>
    <property type="project" value="EnsemblMetazoa"/>
</dbReference>
<evidence type="ECO:0000256" key="1">
    <source>
        <dbReference type="ARBA" id="ARBA00004123"/>
    </source>
</evidence>
<feature type="compositionally biased region" description="Polar residues" evidence="5">
    <location>
        <begin position="337"/>
        <end position="349"/>
    </location>
</feature>
<dbReference type="GO" id="GO:0005730">
    <property type="term" value="C:nucleolus"/>
    <property type="evidence" value="ECO:0007669"/>
    <property type="project" value="TreeGrafter"/>
</dbReference>
<keyword evidence="4" id="KW-0539">Nucleus</keyword>
<keyword evidence="3" id="KW-0866">Nonsense-mediated mRNA decay</keyword>
<keyword evidence="8" id="KW-1185">Reference proteome</keyword>
<dbReference type="InterPro" id="IPR035979">
    <property type="entry name" value="RBD_domain_sf"/>
</dbReference>
<feature type="domain" description="UPF3" evidence="6">
    <location>
        <begin position="4"/>
        <end position="172"/>
    </location>
</feature>
<comment type="subcellular location">
    <subcellularLocation>
        <location evidence="1">Nucleus</location>
    </subcellularLocation>
</comment>
<dbReference type="GO" id="GO:0003729">
    <property type="term" value="F:mRNA binding"/>
    <property type="evidence" value="ECO:0007669"/>
    <property type="project" value="TreeGrafter"/>
</dbReference>
<protein>
    <submittedName>
        <fullName evidence="7">Smg4_UPF3 domain-containing protein</fullName>
    </submittedName>
</protein>
<dbReference type="InterPro" id="IPR012677">
    <property type="entry name" value="Nucleotide-bd_a/b_plait_sf"/>
</dbReference>
<comment type="similarity">
    <text evidence="2">Belongs to the RENT3 family.</text>
</comment>
<dbReference type="GO" id="GO:0045727">
    <property type="term" value="P:positive regulation of translation"/>
    <property type="evidence" value="ECO:0007669"/>
    <property type="project" value="TreeGrafter"/>
</dbReference>
<evidence type="ECO:0000256" key="4">
    <source>
        <dbReference type="ARBA" id="ARBA00023242"/>
    </source>
</evidence>
<dbReference type="Proteomes" id="UP000005237">
    <property type="component" value="Unassembled WGS sequence"/>
</dbReference>
<evidence type="ECO:0000256" key="3">
    <source>
        <dbReference type="ARBA" id="ARBA00023161"/>
    </source>
</evidence>
<dbReference type="Gene3D" id="3.30.70.330">
    <property type="match status" value="1"/>
</dbReference>
<evidence type="ECO:0000259" key="6">
    <source>
        <dbReference type="Pfam" id="PF03467"/>
    </source>
</evidence>
<dbReference type="PANTHER" id="PTHR13112:SF0">
    <property type="entry name" value="FI21285P1"/>
    <property type="match status" value="1"/>
</dbReference>
<organism evidence="7 8">
    <name type="scientific">Caenorhabditis japonica</name>
    <dbReference type="NCBI Taxonomy" id="281687"/>
    <lineage>
        <taxon>Eukaryota</taxon>
        <taxon>Metazoa</taxon>
        <taxon>Ecdysozoa</taxon>
        <taxon>Nematoda</taxon>
        <taxon>Chromadorea</taxon>
        <taxon>Rhabditida</taxon>
        <taxon>Rhabditina</taxon>
        <taxon>Rhabditomorpha</taxon>
        <taxon>Rhabditoidea</taxon>
        <taxon>Rhabditidae</taxon>
        <taxon>Peloderinae</taxon>
        <taxon>Caenorhabditis</taxon>
    </lineage>
</organism>
<feature type="compositionally biased region" description="Basic and acidic residues" evidence="5">
    <location>
        <begin position="224"/>
        <end position="269"/>
    </location>
</feature>
<dbReference type="CDD" id="cd12455">
    <property type="entry name" value="RRM_like_Smg4_UPF3"/>
    <property type="match status" value="1"/>
</dbReference>
<reference evidence="7" key="2">
    <citation type="submission" date="2022-06" db="UniProtKB">
        <authorList>
            <consortium name="EnsemblMetazoa"/>
        </authorList>
    </citation>
    <scope>IDENTIFICATION</scope>
    <source>
        <strain evidence="7">DF5081</strain>
    </source>
</reference>
<dbReference type="AlphaFoldDB" id="A0A8R1E0W3"/>
<dbReference type="GO" id="GO:0030539">
    <property type="term" value="P:male genitalia development"/>
    <property type="evidence" value="ECO:0007669"/>
    <property type="project" value="EnsemblMetazoa"/>
</dbReference>
<name>A0A8R1E0W3_CAEJA</name>
<sequence length="384" mass="43708">MSSESVKVVVRHLPKYMTEHEILEQISPLPEEVTGVSFRPANHAFDHFSYATLTLNFSEYCDSLIDFESRFNGYIFVDSRGNDSAAIVEAAVNQKFHPCDRARLKEDSRVGAVLNDTYYLEFCKKLEEEKAIPVMTLEQQIKKLNRPDDARTRPFTEIDRMETPLVKYFFEKELGKQRDYGARKARREEKRAAAKQNASKNIMDILMKPAASAAAASTSSAAPKRADDVADREKEKRAKIDAKRKERDALRKKKFLEEKKRKREERELEQPNQPREYPKKKERAPKPPRPTPAKTLGEQQGEDWIKKLTDPKATIKKKHDVVSAKLTSPVAVHQRSAPATSTLDSSHLPTSLPRVTAEKPAATVTPRRTRPRSGPKNETTAMLP</sequence>
<dbReference type="Pfam" id="PF03467">
    <property type="entry name" value="Smg4_UPF3"/>
    <property type="match status" value="1"/>
</dbReference>
<evidence type="ECO:0000256" key="2">
    <source>
        <dbReference type="ARBA" id="ARBA00005991"/>
    </source>
</evidence>